<dbReference type="AlphaFoldDB" id="A0A0H3G1Z9"/>
<dbReference type="HOGENOM" id="CLU_3372497_0_0_5"/>
<sequence length="34" mass="3887">MLESSFSREIAAGQMQRIRPPFSIFGRKMSRTIG</sequence>
<name>A0A0H3G1Z9_BRUSU</name>
<dbReference type="Proteomes" id="UP000007104">
    <property type="component" value="Chromosome I"/>
</dbReference>
<dbReference type="EMBL" id="CP002997">
    <property type="protein sequence ID" value="AEM17738.1"/>
    <property type="molecule type" value="Genomic_DNA"/>
</dbReference>
<dbReference type="KEGG" id="bsi:BS1330_I0380"/>
<evidence type="ECO:0000313" key="1">
    <source>
        <dbReference type="EMBL" id="AEM17738.1"/>
    </source>
</evidence>
<protein>
    <submittedName>
        <fullName evidence="1">Uncharacterized protein</fullName>
    </submittedName>
</protein>
<proteinExistence type="predicted"/>
<reference evidence="1 2" key="1">
    <citation type="journal article" date="2011" name="J. Bacteriol.">
        <title>Revised genome sequence of Brucella suis 1330.</title>
        <authorList>
            <person name="Tae H."/>
            <person name="Shallom S."/>
            <person name="Settlage R."/>
            <person name="Preston D."/>
            <person name="Adams L.G."/>
            <person name="Garner H.R."/>
        </authorList>
    </citation>
    <scope>NUCLEOTIDE SEQUENCE [LARGE SCALE GENOMIC DNA]</scope>
    <source>
        <strain evidence="1 2">1330</strain>
    </source>
</reference>
<keyword evidence="2" id="KW-1185">Reference proteome</keyword>
<gene>
    <name evidence="1" type="ordered locus">BS1330_I0380</name>
</gene>
<organism evidence="1 2">
    <name type="scientific">Brucella suis biovar 1 (strain 1330)</name>
    <dbReference type="NCBI Taxonomy" id="204722"/>
    <lineage>
        <taxon>Bacteria</taxon>
        <taxon>Pseudomonadati</taxon>
        <taxon>Pseudomonadota</taxon>
        <taxon>Alphaproteobacteria</taxon>
        <taxon>Hyphomicrobiales</taxon>
        <taxon>Brucellaceae</taxon>
        <taxon>Brucella/Ochrobactrum group</taxon>
        <taxon>Brucella</taxon>
    </lineage>
</organism>
<evidence type="ECO:0000313" key="2">
    <source>
        <dbReference type="Proteomes" id="UP000007104"/>
    </source>
</evidence>
<dbReference type="KEGG" id="bms:BR0379"/>
<accession>A0A0H3G1Z9</accession>